<reference evidence="3 4" key="1">
    <citation type="submission" date="2014-04" db="EMBL/GenBank/DDBJ databases">
        <authorList>
            <consortium name="DOE Joint Genome Institute"/>
            <person name="Kuo A."/>
            <person name="Kohler A."/>
            <person name="Jargeat P."/>
            <person name="Nagy L.G."/>
            <person name="Floudas D."/>
            <person name="Copeland A."/>
            <person name="Barry K.W."/>
            <person name="Cichocki N."/>
            <person name="Veneault-Fourrey C."/>
            <person name="LaButti K."/>
            <person name="Lindquist E.A."/>
            <person name="Lipzen A."/>
            <person name="Lundell T."/>
            <person name="Morin E."/>
            <person name="Murat C."/>
            <person name="Sun H."/>
            <person name="Tunlid A."/>
            <person name="Henrissat B."/>
            <person name="Grigoriev I.V."/>
            <person name="Hibbett D.S."/>
            <person name="Martin F."/>
            <person name="Nordberg H.P."/>
            <person name="Cantor M.N."/>
            <person name="Hua S.X."/>
        </authorList>
    </citation>
    <scope>NUCLEOTIDE SEQUENCE [LARGE SCALE GENOMIC DNA]</scope>
    <source>
        <strain evidence="3 4">Ve08.2h10</strain>
    </source>
</reference>
<dbReference type="STRING" id="930991.A0A0D0E8K5"/>
<keyword evidence="1" id="KW-0812">Transmembrane</keyword>
<dbReference type="Pfam" id="PF08450">
    <property type="entry name" value="SGL"/>
    <property type="match status" value="1"/>
</dbReference>
<feature type="domain" description="SMP-30/Gluconolactonase/LRE-like region" evidence="2">
    <location>
        <begin position="236"/>
        <end position="401"/>
    </location>
</feature>
<proteinExistence type="predicted"/>
<dbReference type="InterPro" id="IPR011042">
    <property type="entry name" value="6-blade_b-propeller_TolB-like"/>
</dbReference>
<name>A0A0D0E8K5_9AGAM</name>
<keyword evidence="1" id="KW-0472">Membrane</keyword>
<organism evidence="3 4">
    <name type="scientific">Paxillus rubicundulus Ve08.2h10</name>
    <dbReference type="NCBI Taxonomy" id="930991"/>
    <lineage>
        <taxon>Eukaryota</taxon>
        <taxon>Fungi</taxon>
        <taxon>Dikarya</taxon>
        <taxon>Basidiomycota</taxon>
        <taxon>Agaricomycotina</taxon>
        <taxon>Agaricomycetes</taxon>
        <taxon>Agaricomycetidae</taxon>
        <taxon>Boletales</taxon>
        <taxon>Paxilineae</taxon>
        <taxon>Paxillaceae</taxon>
        <taxon>Paxillus</taxon>
    </lineage>
</organism>
<keyword evidence="4" id="KW-1185">Reference proteome</keyword>
<dbReference type="SUPFAM" id="SSF63829">
    <property type="entry name" value="Calcium-dependent phosphotriesterase"/>
    <property type="match status" value="1"/>
</dbReference>
<dbReference type="InterPro" id="IPR052988">
    <property type="entry name" value="Oryzine_lactonohydrolase"/>
</dbReference>
<feature type="transmembrane region" description="Helical" evidence="1">
    <location>
        <begin position="33"/>
        <end position="52"/>
    </location>
</feature>
<dbReference type="EMBL" id="KN825070">
    <property type="protein sequence ID" value="KIK95010.1"/>
    <property type="molecule type" value="Genomic_DNA"/>
</dbReference>
<dbReference type="HOGENOM" id="CLU_036110_1_2_1"/>
<dbReference type="AlphaFoldDB" id="A0A0D0E8K5"/>
<dbReference type="Gene3D" id="2.120.10.30">
    <property type="entry name" value="TolB, C-terminal domain"/>
    <property type="match status" value="1"/>
</dbReference>
<dbReference type="OrthoDB" id="423498at2759"/>
<evidence type="ECO:0000256" key="1">
    <source>
        <dbReference type="SAM" id="Phobius"/>
    </source>
</evidence>
<evidence type="ECO:0000313" key="4">
    <source>
        <dbReference type="Proteomes" id="UP000054538"/>
    </source>
</evidence>
<evidence type="ECO:0000313" key="3">
    <source>
        <dbReference type="EMBL" id="KIK95010.1"/>
    </source>
</evidence>
<gene>
    <name evidence="3" type="ORF">PAXRUDRAFT_827411</name>
</gene>
<dbReference type="Proteomes" id="UP000054538">
    <property type="component" value="Unassembled WGS sequence"/>
</dbReference>
<dbReference type="PANTHER" id="PTHR47064:SF2">
    <property type="entry name" value="SMP-30_GLUCONOLACTONASE_LRE-LIKE REGION DOMAIN-CONTAINING PROTEIN-RELATED"/>
    <property type="match status" value="1"/>
</dbReference>
<protein>
    <recommendedName>
        <fullName evidence="2">SMP-30/Gluconolactonase/LRE-like region domain-containing protein</fullName>
    </recommendedName>
</protein>
<dbReference type="InParanoid" id="A0A0D0E8K5"/>
<keyword evidence="1" id="KW-1133">Transmembrane helix</keyword>
<dbReference type="PANTHER" id="PTHR47064">
    <property type="entry name" value="PUTATIVE (AFU_ORTHOLOGUE AFUA_1G08990)-RELATED"/>
    <property type="match status" value="1"/>
</dbReference>
<evidence type="ECO:0000259" key="2">
    <source>
        <dbReference type="Pfam" id="PF08450"/>
    </source>
</evidence>
<reference evidence="4" key="2">
    <citation type="submission" date="2015-01" db="EMBL/GenBank/DDBJ databases">
        <title>Evolutionary Origins and Diversification of the Mycorrhizal Mutualists.</title>
        <authorList>
            <consortium name="DOE Joint Genome Institute"/>
            <consortium name="Mycorrhizal Genomics Consortium"/>
            <person name="Kohler A."/>
            <person name="Kuo A."/>
            <person name="Nagy L.G."/>
            <person name="Floudas D."/>
            <person name="Copeland A."/>
            <person name="Barry K.W."/>
            <person name="Cichocki N."/>
            <person name="Veneault-Fourrey C."/>
            <person name="LaButti K."/>
            <person name="Lindquist E.A."/>
            <person name="Lipzen A."/>
            <person name="Lundell T."/>
            <person name="Morin E."/>
            <person name="Murat C."/>
            <person name="Riley R."/>
            <person name="Ohm R."/>
            <person name="Sun H."/>
            <person name="Tunlid A."/>
            <person name="Henrissat B."/>
            <person name="Grigoriev I.V."/>
            <person name="Hibbett D.S."/>
            <person name="Martin F."/>
        </authorList>
    </citation>
    <scope>NUCLEOTIDE SEQUENCE [LARGE SCALE GENOMIC DNA]</scope>
    <source>
        <strain evidence="4">Ve08.2h10</strain>
    </source>
</reference>
<dbReference type="InterPro" id="IPR013658">
    <property type="entry name" value="SGL"/>
</dbReference>
<sequence length="439" mass="47280">MQNKCKDIAKLCLTASGEDTVSTQKQDPFLTSYPAMVAATFVVLTIAFVVALSTNAQSSPDFTIPPGAVYVNPLEYNVVGADYTQWRNSSLVGGFNPTNTTPPFIQIFDPSFLEVTGTNATIRLIASHPGFAFAHEAPIYVPDLNVVFFSSNGGGTLGYSGWYNNSVVGMINMTEVDMALASTTGDVNVQVQTLNLSDTVQMVNGGTGPYKGDLLFVTSGRALQPPSIVVVNPSAPYNTTVLLDNFFGRQFNSLNDVKVLPGTDIMFFTDPAYGWLNSFRPEPMLPLQVYRFDPSTGQVRVVADQFVQPNGIAFTPDGKTAFVSDTGVNSGKAGVNQTLPATIYRFDVDPTTQSFKNRSPFAYVDSGIPDGIQLDTMGNVYSGCGDGIQVWNSDGTLIGKFFLNSTSAEMIFTKSGLVILREDAMYLVNIQAQGIDLTT</sequence>
<accession>A0A0D0E8K5</accession>